<dbReference type="Pfam" id="PF03959">
    <property type="entry name" value="FSH1"/>
    <property type="match status" value="1"/>
</dbReference>
<dbReference type="AlphaFoldDB" id="A0A1Y1Y6U9"/>
<accession>A0A1Y1Y6U9</accession>
<comment type="caution">
    <text evidence="3">The sequence shown here is derived from an EMBL/GenBank/DDBJ whole genome shotgun (WGS) entry which is preliminary data.</text>
</comment>
<reference evidence="3 4" key="1">
    <citation type="submission" date="2016-07" db="EMBL/GenBank/DDBJ databases">
        <title>Pervasive Adenine N6-methylation of Active Genes in Fungi.</title>
        <authorList>
            <consortium name="DOE Joint Genome Institute"/>
            <person name="Mondo S.J."/>
            <person name="Dannebaum R.O."/>
            <person name="Kuo R.C."/>
            <person name="Labutti K."/>
            <person name="Haridas S."/>
            <person name="Kuo A."/>
            <person name="Salamov A."/>
            <person name="Ahrendt S.R."/>
            <person name="Lipzen A."/>
            <person name="Sullivan W."/>
            <person name="Andreopoulos W.B."/>
            <person name="Clum A."/>
            <person name="Lindquist E."/>
            <person name="Daum C."/>
            <person name="Ramamoorthy G.K."/>
            <person name="Gryganskyi A."/>
            <person name="Culley D."/>
            <person name="Magnuson J.K."/>
            <person name="James T.Y."/>
            <person name="O'Malley M.A."/>
            <person name="Stajich J.E."/>
            <person name="Spatafora J.W."/>
            <person name="Visel A."/>
            <person name="Grigoriev I.V."/>
        </authorList>
    </citation>
    <scope>NUCLEOTIDE SEQUENCE [LARGE SCALE GENOMIC DNA]</scope>
    <source>
        <strain evidence="3 4">CBS 115471</strain>
    </source>
</reference>
<dbReference type="GO" id="GO:0005737">
    <property type="term" value="C:cytoplasm"/>
    <property type="evidence" value="ECO:0007669"/>
    <property type="project" value="TreeGrafter"/>
</dbReference>
<evidence type="ECO:0000256" key="1">
    <source>
        <dbReference type="ARBA" id="ARBA00022801"/>
    </source>
</evidence>
<dbReference type="GO" id="GO:0019748">
    <property type="term" value="P:secondary metabolic process"/>
    <property type="evidence" value="ECO:0007669"/>
    <property type="project" value="TreeGrafter"/>
</dbReference>
<protein>
    <submittedName>
        <fullName evidence="3">Serine hydrolase FSH</fullName>
    </submittedName>
</protein>
<proteinExistence type="predicted"/>
<dbReference type="InterPro" id="IPR029058">
    <property type="entry name" value="AB_hydrolase_fold"/>
</dbReference>
<dbReference type="PANTHER" id="PTHR48070">
    <property type="entry name" value="ESTERASE OVCA2"/>
    <property type="match status" value="1"/>
</dbReference>
<evidence type="ECO:0000313" key="4">
    <source>
        <dbReference type="Proteomes" id="UP000193144"/>
    </source>
</evidence>
<sequence>MRFICLHGKGTSSQILQMQTAALRHELGEGHVFEFVGGTVQCPMAPEIAHISNPDIPHYEYFAGASSYLGALQKLEEYIQHHGPYDGVLGFSQGAGLALMYLIRHSHLYPRKPLPFRVAILFSRIGVYNPAHWMATGEAIALVEMPQGLNKLNIPVAAIWGENDWDLSKSEAANTKGLVRENCIWSFVHEGEHEIPRPAMKGSVLGAVKVIKRAIAQARMG</sequence>
<name>A0A1Y1Y6U9_9PLEO</name>
<dbReference type="PANTHER" id="PTHR48070:SF6">
    <property type="entry name" value="ESTERASE OVCA2"/>
    <property type="match status" value="1"/>
</dbReference>
<dbReference type="GO" id="GO:0016787">
    <property type="term" value="F:hydrolase activity"/>
    <property type="evidence" value="ECO:0007669"/>
    <property type="project" value="UniProtKB-KW"/>
</dbReference>
<evidence type="ECO:0000259" key="2">
    <source>
        <dbReference type="Pfam" id="PF03959"/>
    </source>
</evidence>
<organism evidence="3 4">
    <name type="scientific">Clohesyomyces aquaticus</name>
    <dbReference type="NCBI Taxonomy" id="1231657"/>
    <lineage>
        <taxon>Eukaryota</taxon>
        <taxon>Fungi</taxon>
        <taxon>Dikarya</taxon>
        <taxon>Ascomycota</taxon>
        <taxon>Pezizomycotina</taxon>
        <taxon>Dothideomycetes</taxon>
        <taxon>Pleosporomycetidae</taxon>
        <taxon>Pleosporales</taxon>
        <taxon>Lindgomycetaceae</taxon>
        <taxon>Clohesyomyces</taxon>
    </lineage>
</organism>
<dbReference type="SUPFAM" id="SSF53474">
    <property type="entry name" value="alpha/beta-Hydrolases"/>
    <property type="match status" value="1"/>
</dbReference>
<dbReference type="Gene3D" id="3.40.50.1820">
    <property type="entry name" value="alpha/beta hydrolase"/>
    <property type="match status" value="1"/>
</dbReference>
<dbReference type="Proteomes" id="UP000193144">
    <property type="component" value="Unassembled WGS sequence"/>
</dbReference>
<dbReference type="InterPro" id="IPR050593">
    <property type="entry name" value="LovG"/>
</dbReference>
<keyword evidence="4" id="KW-1185">Reference proteome</keyword>
<evidence type="ECO:0000313" key="3">
    <source>
        <dbReference type="EMBL" id="ORX93615.1"/>
    </source>
</evidence>
<feature type="domain" description="Serine hydrolase" evidence="2">
    <location>
        <begin position="2"/>
        <end position="198"/>
    </location>
</feature>
<dbReference type="EMBL" id="MCFA01000334">
    <property type="protein sequence ID" value="ORX93615.1"/>
    <property type="molecule type" value="Genomic_DNA"/>
</dbReference>
<dbReference type="InterPro" id="IPR005645">
    <property type="entry name" value="FSH-like_dom"/>
</dbReference>
<dbReference type="GO" id="GO:0005634">
    <property type="term" value="C:nucleus"/>
    <property type="evidence" value="ECO:0007669"/>
    <property type="project" value="TreeGrafter"/>
</dbReference>
<dbReference type="OrthoDB" id="2094269at2759"/>
<keyword evidence="1 3" id="KW-0378">Hydrolase</keyword>
<gene>
    <name evidence="3" type="ORF">BCR34DRAFT_594637</name>
</gene>